<dbReference type="GO" id="GO:0005789">
    <property type="term" value="C:endoplasmic reticulum membrane"/>
    <property type="evidence" value="ECO:0007669"/>
    <property type="project" value="UniProtKB-SubCell"/>
</dbReference>
<dbReference type="PANTHER" id="PTHR13117">
    <property type="entry name" value="ENDOPLASMIC RETICULUM MULTISPAN TRANSMEMBRANE PROTEIN-RELATED"/>
    <property type="match status" value="1"/>
</dbReference>
<evidence type="ECO:0000256" key="1">
    <source>
        <dbReference type="ARBA" id="ARBA00004477"/>
    </source>
</evidence>
<dbReference type="PANTHER" id="PTHR13117:SF5">
    <property type="entry name" value="PROTEIN RFT1 HOMOLOG"/>
    <property type="match status" value="1"/>
</dbReference>
<evidence type="ECO:0000313" key="13">
    <source>
        <dbReference type="Proteomes" id="UP000620124"/>
    </source>
</evidence>
<evidence type="ECO:0000256" key="5">
    <source>
        <dbReference type="ARBA" id="ARBA00022824"/>
    </source>
</evidence>
<evidence type="ECO:0000256" key="9">
    <source>
        <dbReference type="ARBA" id="ARBA00045912"/>
    </source>
</evidence>
<accession>A0A8H7CX92</accession>
<proteinExistence type="inferred from homology"/>
<comment type="subcellular location">
    <subcellularLocation>
        <location evidence="1">Endoplasmic reticulum membrane</location>
        <topology evidence="1">Multi-pass membrane protein</topology>
    </subcellularLocation>
</comment>
<dbReference type="Proteomes" id="UP000620124">
    <property type="component" value="Unassembled WGS sequence"/>
</dbReference>
<feature type="transmembrane region" description="Helical" evidence="10">
    <location>
        <begin position="576"/>
        <end position="595"/>
    </location>
</feature>
<evidence type="ECO:0000256" key="8">
    <source>
        <dbReference type="ARBA" id="ARBA00044793"/>
    </source>
</evidence>
<evidence type="ECO:0000313" key="12">
    <source>
        <dbReference type="EMBL" id="KAF7353695.1"/>
    </source>
</evidence>
<dbReference type="InterPro" id="IPR007594">
    <property type="entry name" value="RFT1"/>
</dbReference>
<feature type="transmembrane region" description="Helical" evidence="10">
    <location>
        <begin position="761"/>
        <end position="780"/>
    </location>
</feature>
<gene>
    <name evidence="12" type="ORF">MVEN_01054400</name>
</gene>
<feature type="transmembrane region" description="Helical" evidence="10">
    <location>
        <begin position="548"/>
        <end position="564"/>
    </location>
</feature>
<keyword evidence="5" id="KW-0256">Endoplasmic reticulum</keyword>
<sequence>MRLIHSLVASVALLAPICGAAPSVSVVSNTQLDAKGIFFVSFDGGRFAPQSHLLYVDIPNTVSFQYAAWYTSTGVAVLGRRTLPSGAWSTLQLPHNLSTSDSHNVISLGVSPADGKIHVALDCHSTQMFYTVSEANLATSGNSWVASRFGAITTTLGNLNIGTVITYPQFVVTPNNNLQFVFRSGVSGNGATQLAEYSGGTWTNVGSWASATGTYTAPSGVTSTLRNLYIHGRTWFNSAGAQIATSGTNPVNVNTAGIIVDSLDADHGLMNQESQTVDSAGLIHAIISYVPGRFTQCVTNYETDRPAFARPFHLYRSANGSFTKVEIPFAIQSVGRSQIVMDNNDNVYVVMPFLRIATASKASGWTDWTVAYNGTTTGLNVFGEITLDRARVSSGLVSVLYQQNSTGTTPSPVLSRGVTFLLNRALLGLASPGAFGTAAIQFEFLSSTILFLSREGVRNALLRVKPTKDGAWNAGNLSFLPIALGVPLALATSFGYAHFAAQETKSQPGFYDGIGVYALAAVIELWCEPMHNQAMAEMKTHIRVRAEGMGITAKTLATYLVLLYDFKANMDGDLALLAFAMGQLSYSLVVLVIYLSHYGFSALFPSATRGAVDDGINRLSWTMTFQSVIKHFLTEGDKFVLGWYSPLRDQGGYALAVNYGSLIARIVFQPIEETSRIRFSKMLAPPAGKEAFQAASQALITLLSIQTSLSLILLVFGTAYLPIVLPRAPAASIPFHQRATRSKCAFISSVSTPRDLNKQSWWMAAFTVIYIGAAIQLYGWQIGDASLVFANIINLAKMAHALL</sequence>
<keyword evidence="13" id="KW-1185">Reference proteome</keyword>
<evidence type="ECO:0000256" key="2">
    <source>
        <dbReference type="ARBA" id="ARBA00004922"/>
    </source>
</evidence>
<feature type="chain" id="PRO_5034137236" description="Man(5)GlcNAc(2)-PP-dolichol translocation protein RFT1" evidence="11">
    <location>
        <begin position="20"/>
        <end position="803"/>
    </location>
</feature>
<evidence type="ECO:0000256" key="6">
    <source>
        <dbReference type="ARBA" id="ARBA00022989"/>
    </source>
</evidence>
<comment type="pathway">
    <text evidence="2">Protein modification; protein glycosylation.</text>
</comment>
<evidence type="ECO:0000256" key="10">
    <source>
        <dbReference type="SAM" id="Phobius"/>
    </source>
</evidence>
<dbReference type="GO" id="GO:0006488">
    <property type="term" value="P:dolichol-linked oligosaccharide biosynthetic process"/>
    <property type="evidence" value="ECO:0007669"/>
    <property type="project" value="InterPro"/>
</dbReference>
<keyword evidence="6 10" id="KW-1133">Transmembrane helix</keyword>
<name>A0A8H7CX92_9AGAR</name>
<protein>
    <recommendedName>
        <fullName evidence="8">Man(5)GlcNAc(2)-PP-dolichol translocation protein RFT1</fullName>
    </recommendedName>
</protein>
<evidence type="ECO:0000256" key="11">
    <source>
        <dbReference type="SAM" id="SignalP"/>
    </source>
</evidence>
<evidence type="ECO:0000256" key="7">
    <source>
        <dbReference type="ARBA" id="ARBA00023136"/>
    </source>
</evidence>
<evidence type="ECO:0000256" key="3">
    <source>
        <dbReference type="ARBA" id="ARBA00010288"/>
    </source>
</evidence>
<organism evidence="12 13">
    <name type="scientific">Mycena venus</name>
    <dbReference type="NCBI Taxonomy" id="2733690"/>
    <lineage>
        <taxon>Eukaryota</taxon>
        <taxon>Fungi</taxon>
        <taxon>Dikarya</taxon>
        <taxon>Basidiomycota</taxon>
        <taxon>Agaricomycotina</taxon>
        <taxon>Agaricomycetes</taxon>
        <taxon>Agaricomycetidae</taxon>
        <taxon>Agaricales</taxon>
        <taxon>Marasmiineae</taxon>
        <taxon>Mycenaceae</taxon>
        <taxon>Mycena</taxon>
    </lineage>
</organism>
<dbReference type="EMBL" id="JACAZI010000008">
    <property type="protein sequence ID" value="KAF7353695.1"/>
    <property type="molecule type" value="Genomic_DNA"/>
</dbReference>
<dbReference type="AlphaFoldDB" id="A0A8H7CX92"/>
<keyword evidence="7 10" id="KW-0472">Membrane</keyword>
<dbReference type="Pfam" id="PF15892">
    <property type="entry name" value="BNR_4"/>
    <property type="match status" value="1"/>
</dbReference>
<keyword evidence="11" id="KW-0732">Signal</keyword>
<evidence type="ECO:0000256" key="4">
    <source>
        <dbReference type="ARBA" id="ARBA00022692"/>
    </source>
</evidence>
<dbReference type="OrthoDB" id="9978204at2759"/>
<comment type="caution">
    <text evidence="12">The sequence shown here is derived from an EMBL/GenBank/DDBJ whole genome shotgun (WGS) entry which is preliminary data.</text>
</comment>
<feature type="transmembrane region" description="Helical" evidence="10">
    <location>
        <begin position="433"/>
        <end position="453"/>
    </location>
</feature>
<reference evidence="12" key="1">
    <citation type="submission" date="2020-05" db="EMBL/GenBank/DDBJ databases">
        <title>Mycena genomes resolve the evolution of fungal bioluminescence.</title>
        <authorList>
            <person name="Tsai I.J."/>
        </authorList>
    </citation>
    <scope>NUCLEOTIDE SEQUENCE</scope>
    <source>
        <strain evidence="12">CCC161011</strain>
    </source>
</reference>
<dbReference type="Pfam" id="PF04506">
    <property type="entry name" value="Rft-1"/>
    <property type="match status" value="2"/>
</dbReference>
<comment type="function">
    <text evidence="9">Intramembrane glycolipid transporter that operates in the biosynthetic pathway of dolichol-linked oligosaccharides, the glycan precursors employed in protein asparagine (N)-glycosylation. The sequential addition of sugars to dolichol pyrophosphate produces dolichol-linked oligosaccharides containing fourteen sugars, including two GlcNAcs, nine mannoses and three glucoses. Once assembled, the oligosaccharide is transferred from the lipid to nascent proteins by oligosaccharyltransferases. The assembly of dolichol-linked oligosaccharides begins on the cytosolic side of the endoplasmic reticulum membrane and finishes in its lumen. RFT1 could mediate the translocation of the cytosolically oriented intermediate DolPP-GlcNAc2Man5, produced by ALG11, into the ER lumen where dolichol-linked oligosaccharides assembly continues. However, the intramembrane lipid transporter activity could not be confirmed in vitro.</text>
</comment>
<feature type="transmembrane region" description="Helical" evidence="10">
    <location>
        <begin position="509"/>
        <end position="527"/>
    </location>
</feature>
<feature type="transmembrane region" description="Helical" evidence="10">
    <location>
        <begin position="699"/>
        <end position="721"/>
    </location>
</feature>
<keyword evidence="4 10" id="KW-0812">Transmembrane</keyword>
<feature type="transmembrane region" description="Helical" evidence="10">
    <location>
        <begin position="474"/>
        <end position="497"/>
    </location>
</feature>
<dbReference type="GO" id="GO:0034203">
    <property type="term" value="P:glycolipid translocation"/>
    <property type="evidence" value="ECO:0007669"/>
    <property type="project" value="TreeGrafter"/>
</dbReference>
<feature type="signal peptide" evidence="11">
    <location>
        <begin position="1"/>
        <end position="19"/>
    </location>
</feature>
<comment type="similarity">
    <text evidence="3">Belongs to the RFT1 family.</text>
</comment>